<name>A0A1Z2KXX1_9ACTN</name>
<accession>A0A1Z2KXX1</accession>
<dbReference type="Proteomes" id="UP000195755">
    <property type="component" value="Chromosome"/>
</dbReference>
<gene>
    <name evidence="1" type="ORF">SMD11_1215</name>
</gene>
<dbReference type="KEGG" id="salj:SMD11_1215"/>
<protein>
    <submittedName>
        <fullName evidence="1">DNA-binding protein</fullName>
    </submittedName>
</protein>
<dbReference type="AlphaFoldDB" id="A0A1Z2KXX1"/>
<sequence length="360" mass="39942">MIRQLEQGARETARTETWRKLAFVLQVPTMRLSDGLDEQGPHEDTVEEWTAVSEALHAPPGRLTAEEGEPPTVAGVRAVVDEALPYFSGQFGKLARVLPGILRDAADLGEEGQALRIRVLQLAGWSLTATRQWDLAEDALERSLDLATDRIQAAETVDCLTWLYLRRGELDRSRDVAIRWADDLEPVKMRKATPDELCAWGRMLLRVSASAIRDNRGGEASSAMKWAGVAAKALGEEHKPSPYVSLKTFGPTTVALKVIENAAVTDHPDQVLRMAKRVPRGAVMPTASNMNRHQLDVVDAQAKTGDYSGAVQRLLKVKKKYPEWLGNQRYASDVVTRIAENRRLITPELREVATVVRVNL</sequence>
<organism evidence="1 2">
    <name type="scientific">Streptomyces albireticuli</name>
    <dbReference type="NCBI Taxonomy" id="1940"/>
    <lineage>
        <taxon>Bacteria</taxon>
        <taxon>Bacillati</taxon>
        <taxon>Actinomycetota</taxon>
        <taxon>Actinomycetes</taxon>
        <taxon>Kitasatosporales</taxon>
        <taxon>Streptomycetaceae</taxon>
        <taxon>Streptomyces</taxon>
    </lineage>
</organism>
<reference evidence="1 2" key="1">
    <citation type="submission" date="2017-06" db="EMBL/GenBank/DDBJ databases">
        <title>Streptomyces albireticuli Genome sequencing and assembly.</title>
        <authorList>
            <person name="Wang Y."/>
            <person name="Du B."/>
            <person name="Ding Y."/>
            <person name="Liu H."/>
            <person name="Hou Q."/>
            <person name="Liu K."/>
            <person name="Yao L."/>
            <person name="Wang C."/>
        </authorList>
    </citation>
    <scope>NUCLEOTIDE SEQUENCE [LARGE SCALE GENOMIC DNA]</scope>
    <source>
        <strain evidence="1 2">MDJK11</strain>
    </source>
</reference>
<evidence type="ECO:0000313" key="2">
    <source>
        <dbReference type="Proteomes" id="UP000195755"/>
    </source>
</evidence>
<dbReference type="EMBL" id="CP021744">
    <property type="protein sequence ID" value="ARZ66876.1"/>
    <property type="molecule type" value="Genomic_DNA"/>
</dbReference>
<evidence type="ECO:0000313" key="1">
    <source>
        <dbReference type="EMBL" id="ARZ66876.1"/>
    </source>
</evidence>
<dbReference type="GO" id="GO:0003677">
    <property type="term" value="F:DNA binding"/>
    <property type="evidence" value="ECO:0007669"/>
    <property type="project" value="UniProtKB-KW"/>
</dbReference>
<proteinExistence type="predicted"/>
<keyword evidence="1" id="KW-0238">DNA-binding</keyword>